<reference evidence="1 2" key="1">
    <citation type="journal article" date="2016" name="Nat. Commun.">
        <title>Thousands of microbial genomes shed light on interconnected biogeochemical processes in an aquifer system.</title>
        <authorList>
            <person name="Anantharaman K."/>
            <person name="Brown C.T."/>
            <person name="Hug L.A."/>
            <person name="Sharon I."/>
            <person name="Castelle C.J."/>
            <person name="Probst A.J."/>
            <person name="Thomas B.C."/>
            <person name="Singh A."/>
            <person name="Wilkins M.J."/>
            <person name="Karaoz U."/>
            <person name="Brodie E.L."/>
            <person name="Williams K.H."/>
            <person name="Hubbard S.S."/>
            <person name="Banfield J.F."/>
        </authorList>
    </citation>
    <scope>NUCLEOTIDE SEQUENCE [LARGE SCALE GENOMIC DNA]</scope>
</reference>
<proteinExistence type="predicted"/>
<accession>A0A1F7F890</accession>
<evidence type="ECO:0000313" key="2">
    <source>
        <dbReference type="Proteomes" id="UP000179243"/>
    </source>
</evidence>
<dbReference type="AlphaFoldDB" id="A0A1F7F890"/>
<dbReference type="Proteomes" id="UP000179243">
    <property type="component" value="Unassembled WGS sequence"/>
</dbReference>
<evidence type="ECO:0000313" key="1">
    <source>
        <dbReference type="EMBL" id="OGK02798.1"/>
    </source>
</evidence>
<comment type="caution">
    <text evidence="1">The sequence shown here is derived from an EMBL/GenBank/DDBJ whole genome shotgun (WGS) entry which is preliminary data.</text>
</comment>
<dbReference type="EMBL" id="MFYX01000102">
    <property type="protein sequence ID" value="OGK02798.1"/>
    <property type="molecule type" value="Genomic_DNA"/>
</dbReference>
<organism evidence="1 2">
    <name type="scientific">Candidatus Raymondbacteria bacterium RIFOXYD12_FULL_49_13</name>
    <dbReference type="NCBI Taxonomy" id="1817890"/>
    <lineage>
        <taxon>Bacteria</taxon>
        <taxon>Raymondiibacteriota</taxon>
    </lineage>
</organism>
<name>A0A1F7F890_UNCRA</name>
<gene>
    <name evidence="1" type="ORF">A2519_07600</name>
</gene>
<sequence>MATDRYLVCPKCNEKKWVFSLFDALLNLSKNEPSRCEKCKETSDLLLTFHFGVGAGDQKCQVLDCFLPDKRSFWKENESTVEFYPFMVILQLIEPKEKEISIWLPYWHMVTNKAKKVEKKYGQWAPFIDVNSFRTMLKKARKNGYEV</sequence>
<protein>
    <submittedName>
        <fullName evidence="1">Uncharacterized protein</fullName>
    </submittedName>
</protein>